<dbReference type="SUPFAM" id="SSF53659">
    <property type="entry name" value="Isocitrate/Isopropylmalate dehydrogenase-like"/>
    <property type="match status" value="1"/>
</dbReference>
<evidence type="ECO:0000259" key="8">
    <source>
        <dbReference type="Pfam" id="PF00171"/>
    </source>
</evidence>
<reference evidence="10" key="1">
    <citation type="submission" date="2014-01" db="EMBL/GenBank/DDBJ databases">
        <authorList>
            <person name="Aslett M."/>
        </authorList>
    </citation>
    <scope>NUCLEOTIDE SEQUENCE</scope>
</reference>
<dbReference type="Gene3D" id="3.40.309.10">
    <property type="entry name" value="Aldehyde Dehydrogenase, Chain A, domain 2"/>
    <property type="match status" value="1"/>
</dbReference>
<dbReference type="GO" id="GO:0008776">
    <property type="term" value="F:acetate kinase activity"/>
    <property type="evidence" value="ECO:0007669"/>
    <property type="project" value="TreeGrafter"/>
</dbReference>
<dbReference type="OrthoDB" id="397030at2759"/>
<dbReference type="Pfam" id="PF00171">
    <property type="entry name" value="Aldedh"/>
    <property type="match status" value="1"/>
</dbReference>
<dbReference type="Proteomes" id="UP000030665">
    <property type="component" value="Unassembled WGS sequence"/>
</dbReference>
<dbReference type="GO" id="GO:0016620">
    <property type="term" value="F:oxidoreductase activity, acting on the aldehyde or oxo group of donors, NAD or NADP as acceptor"/>
    <property type="evidence" value="ECO:0007669"/>
    <property type="project" value="InterPro"/>
</dbReference>
<dbReference type="InterPro" id="IPR023865">
    <property type="entry name" value="Aliphatic_acid_kinase_CS"/>
</dbReference>
<dbReference type="NCBIfam" id="TIGR02707">
    <property type="entry name" value="butyr_kinase"/>
    <property type="match status" value="1"/>
</dbReference>
<keyword evidence="2" id="KW-0963">Cytoplasm</keyword>
<feature type="domain" description="Phosphate acetyl/butaryl transferase" evidence="9">
    <location>
        <begin position="406"/>
        <end position="604"/>
    </location>
</feature>
<comment type="subcellular location">
    <subcellularLocation>
        <location evidence="1">Cytoplasm</location>
    </subcellularLocation>
</comment>
<proteinExistence type="inferred from homology"/>
<keyword evidence="3" id="KW-0808">Transferase</keyword>
<evidence type="ECO:0000256" key="4">
    <source>
        <dbReference type="ARBA" id="ARBA00022741"/>
    </source>
</evidence>
<dbReference type="Pfam" id="PF01515">
    <property type="entry name" value="PTA_PTB"/>
    <property type="match status" value="1"/>
</dbReference>
<dbReference type="PRINTS" id="PR00471">
    <property type="entry name" value="ACETATEKNASE"/>
</dbReference>
<gene>
    <name evidence="10" type="ORF">TTRE_0000561701</name>
</gene>
<evidence type="ECO:0000256" key="2">
    <source>
        <dbReference type="ARBA" id="ARBA00022490"/>
    </source>
</evidence>
<reference evidence="10" key="2">
    <citation type="submission" date="2014-03" db="EMBL/GenBank/DDBJ databases">
        <title>The whipworm genome and dual-species transcriptomics of an intimate host-pathogen interaction.</title>
        <authorList>
            <person name="Foth B.J."/>
            <person name="Tsai I.J."/>
            <person name="Reid A.J."/>
            <person name="Bancroft A.J."/>
            <person name="Nichol S."/>
            <person name="Tracey A."/>
            <person name="Holroyd N."/>
            <person name="Cotton J.A."/>
            <person name="Stanley E.J."/>
            <person name="Zarowiecki M."/>
            <person name="Liu J.Z."/>
            <person name="Huckvale T."/>
            <person name="Cooper P.J."/>
            <person name="Grencis R.K."/>
            <person name="Berriman M."/>
        </authorList>
    </citation>
    <scope>NUCLEOTIDE SEQUENCE [LARGE SCALE GENOMIC DNA]</scope>
</reference>
<keyword evidence="6" id="KW-0067">ATP-binding</keyword>
<evidence type="ECO:0000256" key="7">
    <source>
        <dbReference type="ARBA" id="ARBA00048596"/>
    </source>
</evidence>
<evidence type="ECO:0000313" key="10">
    <source>
        <dbReference type="EMBL" id="CDW57326.1"/>
    </source>
</evidence>
<evidence type="ECO:0000313" key="11">
    <source>
        <dbReference type="Proteomes" id="UP000030665"/>
    </source>
</evidence>
<name>A0A077ZAM5_TRITR</name>
<dbReference type="GO" id="GO:0005524">
    <property type="term" value="F:ATP binding"/>
    <property type="evidence" value="ECO:0007669"/>
    <property type="project" value="UniProtKB-KW"/>
</dbReference>
<dbReference type="Gene3D" id="3.30.420.40">
    <property type="match status" value="2"/>
</dbReference>
<dbReference type="InterPro" id="IPR043129">
    <property type="entry name" value="ATPase_NBD"/>
</dbReference>
<dbReference type="NCBIfam" id="NF002834">
    <property type="entry name" value="PRK03011.1-5"/>
    <property type="match status" value="1"/>
</dbReference>
<dbReference type="SUPFAM" id="SSF53720">
    <property type="entry name" value="ALDH-like"/>
    <property type="match status" value="1"/>
</dbReference>
<keyword evidence="5 10" id="KW-0418">Kinase</keyword>
<feature type="domain" description="Aldehyde dehydrogenase" evidence="8">
    <location>
        <begin position="17"/>
        <end position="335"/>
    </location>
</feature>
<accession>A0A077ZAM5</accession>
<dbReference type="STRING" id="36087.A0A077ZAM5"/>
<dbReference type="AlphaFoldDB" id="A0A077ZAM5"/>
<dbReference type="InterPro" id="IPR016162">
    <property type="entry name" value="Ald_DH_N"/>
</dbReference>
<dbReference type="Gene3D" id="3.40.718.10">
    <property type="entry name" value="Isopropylmalate Dehydrogenase"/>
    <property type="match status" value="1"/>
</dbReference>
<keyword evidence="4" id="KW-0547">Nucleotide-binding</keyword>
<protein>
    <submittedName>
        <fullName evidence="10">Acetate kinase and PTA PTB and Aldedh domain cont aining protein</fullName>
    </submittedName>
</protein>
<dbReference type="InterPro" id="IPR000890">
    <property type="entry name" value="Aliphatic_acid_kin_short-chain"/>
</dbReference>
<dbReference type="Pfam" id="PF00871">
    <property type="entry name" value="Acetate_kinase"/>
    <property type="match status" value="1"/>
</dbReference>
<dbReference type="EMBL" id="HG806148">
    <property type="protein sequence ID" value="CDW57326.1"/>
    <property type="molecule type" value="Genomic_DNA"/>
</dbReference>
<dbReference type="GO" id="GO:0016746">
    <property type="term" value="F:acyltransferase activity"/>
    <property type="evidence" value="ECO:0007669"/>
    <property type="project" value="InterPro"/>
</dbReference>
<evidence type="ECO:0000256" key="3">
    <source>
        <dbReference type="ARBA" id="ARBA00022679"/>
    </source>
</evidence>
<dbReference type="PROSITE" id="PS01075">
    <property type="entry name" value="ACETATE_KINASE_1"/>
    <property type="match status" value="1"/>
</dbReference>
<dbReference type="InterPro" id="IPR016163">
    <property type="entry name" value="Ald_DH_C"/>
</dbReference>
<sequence length="966" mass="104286">MATNIFASLKNKASVGVIREIPEEGLVEIAHPRGVIGSVTPTTNPTITPLGNGLMALKGKNAMIVSPHPRSKKTTKETIELMREALVSVGTPRDLLQVIEEPSIELSQELMKSVDLIVATGGPGLVKSAYSSGHPAYGVGPGNVQAILDRDFDVEVAAELSVIGRSFDNGIVCACQQSLFYPQEKEIEVLDALRAKQAAVFTEEADLTKLRDTLFIDGKANPAMIGQDPQVIAEAAGVEIPEDSQIIAVKVDAVGSEELFCKEKMAPVLALKSYDDFEEGIAFAQENLLLEGSGHSAGLFSHSKEHQLYAGEVLPVSRLVVNQPTIDAGGSPANGLNPTVSLGCGVQKIRIGVVCANDEITVQSVFNEKVKEYLEPVLIGDEIKIQTILAQHNFSAQVVPAETEEECAAIGVKMAKNNELDFLMKGHLQTRTFLKAVVDREKGIATSKLLSHVALNEIPTYHKLLLTTDGGMVTSPSKEEKKILIQHGIEVMNKIGVAKPKVGLLAAAEKVNPKITSSVEAEEIMQEFQNEAPDSCWIDGPISLDLSLSKEVARIKHYESPVAGDADIVVGPDITTMNVLGKSLTILAGAKMAGLIMGASVPIVMQEVKQMKILAINPGSTSTKVSYYVDGEIIKEQGISHSTEELQKFQNVVDQMEFRRDILLAFMKKEGIDPKELDAVAGRGGSLPPVSSGAYEVNDDMIYYLKNVTQIEHPSNLGAILAHEIKEQGSEKTIALIYDPVSVDEFEEVARISGLKGIERKSIGHALNMRAVAMKVAREEGLDYQHSTLIVAHLGGGNTISIHYKGKMIDLISDDEGPFSTERTGGLPLKYLMPLCYEHSLKEMLRLYKREGGLKSYAGTSSAKEIEERILAGDEELKIVYDAYIYQIAKGIGSLATVSNGLVDRIALTGGVAYSKIVATELEKRIGFIAPIVAVPGEHEMIALSKGAERVVLGEEEMKEFVSPNV</sequence>
<evidence type="ECO:0000256" key="6">
    <source>
        <dbReference type="ARBA" id="ARBA00022840"/>
    </source>
</evidence>
<dbReference type="CDD" id="cd24011">
    <property type="entry name" value="ASKHA_NBD_BK"/>
    <property type="match status" value="1"/>
</dbReference>
<keyword evidence="11" id="KW-1185">Reference proteome</keyword>
<comment type="catalytic activity">
    <reaction evidence="7">
        <text>butanoate + ATP = butanoyl phosphate + ADP</text>
        <dbReference type="Rhea" id="RHEA:13585"/>
        <dbReference type="ChEBI" id="CHEBI:17968"/>
        <dbReference type="ChEBI" id="CHEBI:30616"/>
        <dbReference type="ChEBI" id="CHEBI:58079"/>
        <dbReference type="ChEBI" id="CHEBI:456216"/>
        <dbReference type="EC" id="2.7.2.7"/>
    </reaction>
</comment>
<dbReference type="InterPro" id="IPR016161">
    <property type="entry name" value="Ald_DH/histidinol_DH"/>
</dbReference>
<dbReference type="PANTHER" id="PTHR21060:SF3">
    <property type="entry name" value="BUTYRATE KINASE 2-RELATED"/>
    <property type="match status" value="1"/>
</dbReference>
<dbReference type="InterPro" id="IPR011245">
    <property type="entry name" value="Butyrate_kin"/>
</dbReference>
<dbReference type="InterPro" id="IPR002505">
    <property type="entry name" value="PTA_PTB"/>
</dbReference>
<organism evidence="10 11">
    <name type="scientific">Trichuris trichiura</name>
    <name type="common">Whipworm</name>
    <name type="synonym">Trichocephalus trichiurus</name>
    <dbReference type="NCBI Taxonomy" id="36087"/>
    <lineage>
        <taxon>Eukaryota</taxon>
        <taxon>Metazoa</taxon>
        <taxon>Ecdysozoa</taxon>
        <taxon>Nematoda</taxon>
        <taxon>Enoplea</taxon>
        <taxon>Dorylaimia</taxon>
        <taxon>Trichinellida</taxon>
        <taxon>Trichuridae</taxon>
        <taxon>Trichuris</taxon>
    </lineage>
</organism>
<evidence type="ECO:0000256" key="1">
    <source>
        <dbReference type="ARBA" id="ARBA00004496"/>
    </source>
</evidence>
<dbReference type="GO" id="GO:0005737">
    <property type="term" value="C:cytoplasm"/>
    <property type="evidence" value="ECO:0007669"/>
    <property type="project" value="UniProtKB-SubCell"/>
</dbReference>
<dbReference type="GO" id="GO:0006083">
    <property type="term" value="P:acetate metabolic process"/>
    <property type="evidence" value="ECO:0007669"/>
    <property type="project" value="TreeGrafter"/>
</dbReference>
<dbReference type="HAMAP" id="MF_00542">
    <property type="entry name" value="Butyrate_kinase"/>
    <property type="match status" value="1"/>
</dbReference>
<evidence type="ECO:0000256" key="5">
    <source>
        <dbReference type="ARBA" id="ARBA00022777"/>
    </source>
</evidence>
<dbReference type="SUPFAM" id="SSF53067">
    <property type="entry name" value="Actin-like ATPase domain"/>
    <property type="match status" value="2"/>
</dbReference>
<evidence type="ECO:0000259" key="9">
    <source>
        <dbReference type="Pfam" id="PF01515"/>
    </source>
</evidence>
<dbReference type="PANTHER" id="PTHR21060">
    <property type="entry name" value="ACETATE KINASE"/>
    <property type="match status" value="1"/>
</dbReference>
<dbReference type="GO" id="GO:0047761">
    <property type="term" value="F:butyrate kinase activity"/>
    <property type="evidence" value="ECO:0007669"/>
    <property type="project" value="UniProtKB-EC"/>
</dbReference>
<dbReference type="InterPro" id="IPR015590">
    <property type="entry name" value="Aldehyde_DH_dom"/>
</dbReference>
<dbReference type="Gene3D" id="3.40.605.10">
    <property type="entry name" value="Aldehyde Dehydrogenase, Chain A, domain 1"/>
    <property type="match status" value="1"/>
</dbReference>